<proteinExistence type="predicted"/>
<sequence>MKVEIEKAREEKVTDTSTKIATGDAELVKLKRFPYCPYAEVNRFPARPDTMTDRTPKLFDLHGYKTHAILCKKSNSSMKFEKMILGPALAYFHDAIVYEEITVDLLQNLPVSECTPFLDELYLGPGGDGGGHRPDEAVGRVRRLQGEGGDDDDKDAMQQPPSWWWTWRRSNFSTKFARSSRVRYKSMYVAAREHGAQEAHTSSEAPQWIARGASEDAAGARVLPYMGDFLVITKTQDDDFVQRERVDKFLSRLSLFRNEKKGHLGLEADFKEGLFRVTERRLKKIHSKATALICRAARERRWVQARELKEARGFWPDGLFENSALRTSSSKQCTRRGVMTRPINKEINKHDEVRPGSKIYIFWPEDQAWYPRIVGTTGDDGRTQIVYNDDDEEKVVLKEEKYLLQEALTTVEQQQQEKATPWRTTLLKHWTEALGDNKYSEAAAEMQAATLQKTTADNYERH</sequence>
<dbReference type="Proteomes" id="UP001190700">
    <property type="component" value="Unassembled WGS sequence"/>
</dbReference>
<dbReference type="AlphaFoldDB" id="A0AAE0FU78"/>
<evidence type="ECO:0000313" key="1">
    <source>
        <dbReference type="EMBL" id="KAK3266167.1"/>
    </source>
</evidence>
<evidence type="ECO:0000313" key="2">
    <source>
        <dbReference type="Proteomes" id="UP001190700"/>
    </source>
</evidence>
<keyword evidence="2" id="KW-1185">Reference proteome</keyword>
<gene>
    <name evidence="1" type="ORF">CYMTET_25192</name>
</gene>
<name>A0AAE0FU78_9CHLO</name>
<protein>
    <submittedName>
        <fullName evidence="1">Uncharacterized protein</fullName>
    </submittedName>
</protein>
<reference evidence="1 2" key="1">
    <citation type="journal article" date="2015" name="Genome Biol. Evol.">
        <title>Comparative Genomics of a Bacterivorous Green Alga Reveals Evolutionary Causalities and Consequences of Phago-Mixotrophic Mode of Nutrition.</title>
        <authorList>
            <person name="Burns J.A."/>
            <person name="Paasch A."/>
            <person name="Narechania A."/>
            <person name="Kim E."/>
        </authorList>
    </citation>
    <scope>NUCLEOTIDE SEQUENCE [LARGE SCALE GENOMIC DNA]</scope>
    <source>
        <strain evidence="1 2">PLY_AMNH</strain>
    </source>
</reference>
<dbReference type="Gene3D" id="2.30.30.140">
    <property type="match status" value="1"/>
</dbReference>
<comment type="caution">
    <text evidence="1">The sequence shown here is derived from an EMBL/GenBank/DDBJ whole genome shotgun (WGS) entry which is preliminary data.</text>
</comment>
<dbReference type="EMBL" id="LGRX02013389">
    <property type="protein sequence ID" value="KAK3266167.1"/>
    <property type="molecule type" value="Genomic_DNA"/>
</dbReference>
<accession>A0AAE0FU78</accession>
<organism evidence="1 2">
    <name type="scientific">Cymbomonas tetramitiformis</name>
    <dbReference type="NCBI Taxonomy" id="36881"/>
    <lineage>
        <taxon>Eukaryota</taxon>
        <taxon>Viridiplantae</taxon>
        <taxon>Chlorophyta</taxon>
        <taxon>Pyramimonadophyceae</taxon>
        <taxon>Pyramimonadales</taxon>
        <taxon>Pyramimonadaceae</taxon>
        <taxon>Cymbomonas</taxon>
    </lineage>
</organism>